<dbReference type="GO" id="GO:0043565">
    <property type="term" value="F:sequence-specific DNA binding"/>
    <property type="evidence" value="ECO:0007669"/>
    <property type="project" value="InterPro"/>
</dbReference>
<dbReference type="GO" id="GO:0003700">
    <property type="term" value="F:DNA-binding transcription factor activity"/>
    <property type="evidence" value="ECO:0007669"/>
    <property type="project" value="InterPro"/>
</dbReference>
<dbReference type="InterPro" id="IPR018060">
    <property type="entry name" value="HTH_AraC"/>
</dbReference>
<evidence type="ECO:0000313" key="5">
    <source>
        <dbReference type="EMBL" id="SDM24187.1"/>
    </source>
</evidence>
<protein>
    <submittedName>
        <fullName evidence="5">AraC-type DNA-binding protein</fullName>
    </submittedName>
</protein>
<keyword evidence="3" id="KW-0804">Transcription</keyword>
<evidence type="ECO:0000256" key="1">
    <source>
        <dbReference type="ARBA" id="ARBA00023015"/>
    </source>
</evidence>
<dbReference type="Gene3D" id="1.10.10.60">
    <property type="entry name" value="Homeodomain-like"/>
    <property type="match status" value="1"/>
</dbReference>
<dbReference type="RefSeq" id="WP_089890358.1">
    <property type="nucleotide sequence ID" value="NZ_FNGV01000006.1"/>
</dbReference>
<accession>A0A1G9RMM8</accession>
<dbReference type="Proteomes" id="UP000199440">
    <property type="component" value="Unassembled WGS sequence"/>
</dbReference>
<dbReference type="AlphaFoldDB" id="A0A1G9RMM8"/>
<keyword evidence="2 5" id="KW-0238">DNA-binding</keyword>
<dbReference type="PANTHER" id="PTHR43280">
    <property type="entry name" value="ARAC-FAMILY TRANSCRIPTIONAL REGULATOR"/>
    <property type="match status" value="1"/>
</dbReference>
<name>A0A1G9RMM8_9FLAO</name>
<dbReference type="Pfam" id="PF12833">
    <property type="entry name" value="HTH_18"/>
    <property type="match status" value="1"/>
</dbReference>
<evidence type="ECO:0000256" key="3">
    <source>
        <dbReference type="ARBA" id="ARBA00023163"/>
    </source>
</evidence>
<dbReference type="PROSITE" id="PS01124">
    <property type="entry name" value="HTH_ARAC_FAMILY_2"/>
    <property type="match status" value="1"/>
</dbReference>
<evidence type="ECO:0000313" key="6">
    <source>
        <dbReference type="Proteomes" id="UP000199440"/>
    </source>
</evidence>
<dbReference type="InterPro" id="IPR037923">
    <property type="entry name" value="HTH-like"/>
</dbReference>
<dbReference type="InterPro" id="IPR003313">
    <property type="entry name" value="AraC-bd"/>
</dbReference>
<evidence type="ECO:0000259" key="4">
    <source>
        <dbReference type="PROSITE" id="PS01124"/>
    </source>
</evidence>
<reference evidence="5 6" key="1">
    <citation type="submission" date="2016-10" db="EMBL/GenBank/DDBJ databases">
        <authorList>
            <person name="de Groot N.N."/>
        </authorList>
    </citation>
    <scope>NUCLEOTIDE SEQUENCE [LARGE SCALE GENOMIC DNA]</scope>
    <source>
        <strain evidence="5 6">DSM 19886</strain>
    </source>
</reference>
<dbReference type="STRING" id="192904.SAMN04488514_106196"/>
<dbReference type="EMBL" id="FNGV01000006">
    <property type="protein sequence ID" value="SDM24187.1"/>
    <property type="molecule type" value="Genomic_DNA"/>
</dbReference>
<dbReference type="SUPFAM" id="SSF46689">
    <property type="entry name" value="Homeodomain-like"/>
    <property type="match status" value="1"/>
</dbReference>
<dbReference type="SUPFAM" id="SSF51215">
    <property type="entry name" value="Regulatory protein AraC"/>
    <property type="match status" value="1"/>
</dbReference>
<dbReference type="PANTHER" id="PTHR43280:SF32">
    <property type="entry name" value="TRANSCRIPTIONAL REGULATORY PROTEIN"/>
    <property type="match status" value="1"/>
</dbReference>
<organism evidence="5 6">
    <name type="scientific">Kriegella aquimaris</name>
    <dbReference type="NCBI Taxonomy" id="192904"/>
    <lineage>
        <taxon>Bacteria</taxon>
        <taxon>Pseudomonadati</taxon>
        <taxon>Bacteroidota</taxon>
        <taxon>Flavobacteriia</taxon>
        <taxon>Flavobacteriales</taxon>
        <taxon>Flavobacteriaceae</taxon>
        <taxon>Kriegella</taxon>
    </lineage>
</organism>
<keyword evidence="1" id="KW-0805">Transcription regulation</keyword>
<keyword evidence="6" id="KW-1185">Reference proteome</keyword>
<feature type="domain" description="HTH araC/xylS-type" evidence="4">
    <location>
        <begin position="188"/>
        <end position="286"/>
    </location>
</feature>
<dbReference type="Pfam" id="PF02311">
    <property type="entry name" value="AraC_binding"/>
    <property type="match status" value="1"/>
</dbReference>
<evidence type="ECO:0000256" key="2">
    <source>
        <dbReference type="ARBA" id="ARBA00023125"/>
    </source>
</evidence>
<sequence length="289" mass="33942">MNSDIQKYGFKEGLPQEFEIVKLAELFQDFSKDLTSPHRTEFYQIIWFQKGTRTHMVDFNPISIKHNTLLFLDKNSVQCFDDKAAMDGIVLLFTDSFFCKSEADTKFLRSSFLFNDLHSISTIEARELTPIFANFFRLMEIELKNPLDHYQSDILRNYLQNFLLLAERERKNQNSTTVYKGADLECVIRFRDLLDQQFQEQKSVSKYAVQMNITQKRLNLATLKVMDVTPKQMIDSRVLLEAKRLLVHTSDSVKQVGFKLGFEEPTNFVKYFRKHHKVTPTEFRNGFLG</sequence>
<dbReference type="SMART" id="SM00342">
    <property type="entry name" value="HTH_ARAC"/>
    <property type="match status" value="1"/>
</dbReference>
<proteinExistence type="predicted"/>
<dbReference type="OrthoDB" id="2666928at2"/>
<dbReference type="InterPro" id="IPR009057">
    <property type="entry name" value="Homeodomain-like_sf"/>
</dbReference>
<gene>
    <name evidence="5" type="ORF">SAMN04488514_106196</name>
</gene>